<evidence type="ECO:0000313" key="26">
    <source>
        <dbReference type="Proteomes" id="UP000594632"/>
    </source>
</evidence>
<evidence type="ECO:0000313" key="8">
    <source>
        <dbReference type="EMBL" id="AZF72651.1"/>
    </source>
</evidence>
<dbReference type="InterPro" id="IPR029058">
    <property type="entry name" value="AB_hydrolase_fold"/>
</dbReference>
<dbReference type="Proteomes" id="UP000033085">
    <property type="component" value="Chromosome"/>
</dbReference>
<evidence type="ECO:0000313" key="12">
    <source>
        <dbReference type="EMBL" id="AZF83094.1"/>
    </source>
</evidence>
<reference evidence="13 26" key="6">
    <citation type="journal article" date="2020" name="Nat. Commun.">
        <title>The structures of two archaeal type IV pili illuminate evolutionary relationships.</title>
        <authorList>
            <person name="Wang F."/>
            <person name="Baquero D.P."/>
            <person name="Su Z."/>
            <person name="Beltran L.C."/>
            <person name="Prangishvili D."/>
            <person name="Krupovic M."/>
            <person name="Egelman E.H."/>
        </authorList>
    </citation>
    <scope>NUCLEOTIDE SEQUENCE [LARGE SCALE GENOMIC DNA]</scope>
    <source>
        <strain evidence="13 26">POZ149</strain>
    </source>
</reference>
<evidence type="ECO:0000313" key="23">
    <source>
        <dbReference type="Proteomes" id="UP000275843"/>
    </source>
</evidence>
<evidence type="ECO:0000313" key="13">
    <source>
        <dbReference type="EMBL" id="QPG49898.1"/>
    </source>
</evidence>
<evidence type="ECO:0000313" key="18">
    <source>
        <dbReference type="Proteomes" id="UP000076770"/>
    </source>
</evidence>
<evidence type="ECO:0000313" key="21">
    <source>
        <dbReference type="Proteomes" id="UP000273194"/>
    </source>
</evidence>
<keyword evidence="1" id="KW-0378">Hydrolase</keyword>
<dbReference type="Proteomes" id="UP000273194">
    <property type="component" value="Chromosome"/>
</dbReference>
<dbReference type="EMBL" id="CP011057">
    <property type="protein sequence ID" value="AKA78292.1"/>
    <property type="molecule type" value="Genomic_DNA"/>
</dbReference>
<dbReference type="Proteomes" id="UP000282269">
    <property type="component" value="Chromosome"/>
</dbReference>
<dbReference type="EMBL" id="CP011056">
    <property type="protein sequence ID" value="AKA75599.1"/>
    <property type="molecule type" value="Genomic_DNA"/>
</dbReference>
<dbReference type="GO" id="GO:0006508">
    <property type="term" value="P:proteolysis"/>
    <property type="evidence" value="ECO:0007669"/>
    <property type="project" value="InterPro"/>
</dbReference>
<dbReference type="EMBL" id="CP033237">
    <property type="protein sequence ID" value="AZF72651.1"/>
    <property type="molecule type" value="Genomic_DNA"/>
</dbReference>
<evidence type="ECO:0000313" key="16">
    <source>
        <dbReference type="Proteomes" id="UP000033085"/>
    </source>
</evidence>
<dbReference type="AlphaFoldDB" id="A0A0E3M9M7"/>
<dbReference type="EMBL" id="LT549890">
    <property type="protein sequence ID" value="SAI86369.1"/>
    <property type="molecule type" value="Genomic_DNA"/>
</dbReference>
<sequence>MKPEDYYYSIKLVPEITIENGKLFHVETWIEEDKYKSSIYLNLKRITFQGNESSPKFNNDKLYFIRNEEAKSSLLEAQLYGEPKVIFTFSGKISKYEFHNKGILVIAEENTDKTLPFRAEKIKYRFDSRGLLRARQSLYLFDGKDLRRLVTGNFDVTDLATNGNRVVISATKDGDDYGLGNLYEVNIETGELNRITKEDGTVQAIAMNSEGKIAFLGHRKGLTPWASLEIMLPEEGKSYMCGKTCGNKVLTDLFDGVKDRIVFEKDLILSLGQEGGTSHIYQISDNKVDKVTSGNIMVRGFDYSNSELAYFYSTPEKPVILKYRDIEYDPNPNIKGYTPERITVNSNGVEVEGWSIIKDPNAPTILFIHGGPHMAYGYGYFIEFQFFVDNGFNVIYANPRGSQGYGEEFAKACVGDWGGKDFEDLMNFVNTVKERYSLKGKFGITGGSYGGFMTNWIVTKTSMFSAAISERSISNLVSMCGTSDIGFWFNAIESGIADPWSTEGIEKLMKMSPIYYVKNVKTPTMLIHGEEDYRCPIEQAEQFYVALKMQGVPTTLVRYQGDSHEHARRGKPKNMIDRLKTKLEWFSKYLL</sequence>
<dbReference type="KEGG" id="ssol:SULB_0498"/>
<dbReference type="Proteomes" id="UP000273443">
    <property type="component" value="Chromosome"/>
</dbReference>
<dbReference type="EMBL" id="CP033235">
    <property type="protein sequence ID" value="AZF67411.1"/>
    <property type="molecule type" value="Genomic_DNA"/>
</dbReference>
<evidence type="ECO:0000313" key="25">
    <source>
        <dbReference type="Proteomes" id="UP000282269"/>
    </source>
</evidence>
<evidence type="ECO:0000313" key="15">
    <source>
        <dbReference type="Proteomes" id="UP000033057"/>
    </source>
</evidence>
<reference evidence="3" key="5">
    <citation type="submission" date="2018-10" db="EMBL/GenBank/DDBJ databases">
        <authorList>
            <person name="McCarthy S."/>
            <person name="Gradnigo J."/>
            <person name="Johnson T."/>
            <person name="Payne S."/>
            <person name="Lipzen A."/>
            <person name="Schackwitz W."/>
            <person name="Martin J."/>
            <person name="Moriyama E."/>
            <person name="Blum P."/>
        </authorList>
    </citation>
    <scope>NUCLEOTIDE SEQUENCE</scope>
    <source>
        <strain evidence="3">SARC-B</strain>
        <strain evidence="4">SARC-C</strain>
        <strain evidence="5">SULA</strain>
    </source>
</reference>
<protein>
    <submittedName>
        <fullName evidence="14">Acylaminoacyl peptidase</fullName>
    </submittedName>
    <submittedName>
        <fullName evidence="3">S9 family peptidase</fullName>
    </submittedName>
</protein>
<dbReference type="Pfam" id="PF00326">
    <property type="entry name" value="Peptidase_S9"/>
    <property type="match status" value="1"/>
</dbReference>
<dbReference type="EMBL" id="CP033236">
    <property type="protein sequence ID" value="AZF70031.1"/>
    <property type="molecule type" value="Genomic_DNA"/>
</dbReference>
<dbReference type="KEGG" id="ssoa:SULA_0496"/>
<evidence type="ECO:0000313" key="17">
    <source>
        <dbReference type="Proteomes" id="UP000033106"/>
    </source>
</evidence>
<dbReference type="GeneID" id="44128420"/>
<evidence type="ECO:0000313" key="4">
    <source>
        <dbReference type="EMBL" id="AKA75599.1"/>
    </source>
</evidence>
<dbReference type="GO" id="GO:0004252">
    <property type="term" value="F:serine-type endopeptidase activity"/>
    <property type="evidence" value="ECO:0007669"/>
    <property type="project" value="TreeGrafter"/>
</dbReference>
<evidence type="ECO:0000313" key="3">
    <source>
        <dbReference type="EMBL" id="AKA72900.1"/>
    </source>
</evidence>
<evidence type="ECO:0000259" key="2">
    <source>
        <dbReference type="Pfam" id="PF00326"/>
    </source>
</evidence>
<reference evidence="19 20" key="4">
    <citation type="journal article" date="2018" name="Proc. Natl. Acad. Sci. U.S.A.">
        <title>Nonmutational mechanism of inheritance in the Archaeon Sulfolobus solfataricus.</title>
        <authorList>
            <person name="Payne S."/>
            <person name="McCarthy S."/>
            <person name="Johnson T."/>
            <person name="North E."/>
            <person name="Blum P."/>
        </authorList>
    </citation>
    <scope>NUCLEOTIDE SEQUENCE [LARGE SCALE GENOMIC DNA]</scope>
    <source>
        <strain evidence="7 19">SARC-H</strain>
        <strain evidence="8 23">SARC-I</strain>
        <strain evidence="10 24">SARC-N</strain>
        <strain evidence="11 25">SARC-O</strain>
        <strain evidence="12 20">SUL120</strain>
        <strain evidence="6 21">SULG</strain>
        <strain evidence="9 22">SULM</strain>
    </source>
</reference>
<evidence type="ECO:0000256" key="1">
    <source>
        <dbReference type="ARBA" id="ARBA00022801"/>
    </source>
</evidence>
<dbReference type="SMR" id="A0A0E3M9M7"/>
<dbReference type="EMBL" id="CP033238">
    <property type="protein sequence ID" value="AZF75273.1"/>
    <property type="molecule type" value="Genomic_DNA"/>
</dbReference>
<organism evidence="3 16">
    <name type="scientific">Saccharolobus solfataricus</name>
    <name type="common">Sulfolobus solfataricus</name>
    <dbReference type="NCBI Taxonomy" id="2287"/>
    <lineage>
        <taxon>Archaea</taxon>
        <taxon>Thermoproteota</taxon>
        <taxon>Thermoprotei</taxon>
        <taxon>Sulfolobales</taxon>
        <taxon>Sulfolobaceae</taxon>
        <taxon>Saccharolobus</taxon>
    </lineage>
</organism>
<name>A0A0E3M9M7_SACSO</name>
<dbReference type="Proteomes" id="UP000033057">
    <property type="component" value="Chromosome"/>
</dbReference>
<evidence type="ECO:0000313" key="9">
    <source>
        <dbReference type="EMBL" id="AZF75273.1"/>
    </source>
</evidence>
<dbReference type="Proteomes" id="UP000076770">
    <property type="component" value="Chromosome i"/>
</dbReference>
<evidence type="ECO:0000313" key="5">
    <source>
        <dbReference type="EMBL" id="AKA78292.1"/>
    </source>
</evidence>
<dbReference type="Proteomes" id="UP000275843">
    <property type="component" value="Chromosome"/>
</dbReference>
<evidence type="ECO:0000313" key="7">
    <source>
        <dbReference type="EMBL" id="AZF70031.1"/>
    </source>
</evidence>
<gene>
    <name evidence="13" type="ORF">HFC64_08790</name>
    <name evidence="14" type="ORF">SSOP1_2815</name>
    <name evidence="5" type="ORF">SULA_0496</name>
    <name evidence="3" type="ORF">SULB_0498</name>
    <name evidence="4" type="ORF">SULC_0496</name>
    <name evidence="6" type="ORF">SULG_02550</name>
    <name evidence="7" type="ORF">SULH_02550</name>
    <name evidence="8" type="ORF">SULI_02550</name>
    <name evidence="9" type="ORF">SULM_02550</name>
    <name evidence="10" type="ORF">SULN_02550</name>
    <name evidence="11" type="ORF">SULO_02560</name>
    <name evidence="12" type="ORF">SULZ_02525</name>
</gene>
<proteinExistence type="predicted"/>
<evidence type="ECO:0000313" key="20">
    <source>
        <dbReference type="Proteomes" id="UP000269431"/>
    </source>
</evidence>
<evidence type="ECO:0000313" key="24">
    <source>
        <dbReference type="Proteomes" id="UP000278715"/>
    </source>
</evidence>
<dbReference type="PANTHER" id="PTHR42776">
    <property type="entry name" value="SERINE PEPTIDASE S9 FAMILY MEMBER"/>
    <property type="match status" value="1"/>
</dbReference>
<dbReference type="EMBL" id="CP011055">
    <property type="protein sequence ID" value="AKA72900.1"/>
    <property type="molecule type" value="Genomic_DNA"/>
</dbReference>
<reference evidence="14" key="2">
    <citation type="submission" date="2016-04" db="EMBL/GenBank/DDBJ databases">
        <authorList>
            <person name="Evans L.H."/>
            <person name="Alamgir A."/>
            <person name="Owens N."/>
            <person name="Weber N.D."/>
            <person name="Virtaneva K."/>
            <person name="Barbian K."/>
            <person name="Babar A."/>
            <person name="Rosenke K."/>
        </authorList>
    </citation>
    <scope>NUCLEOTIDE SEQUENCE</scope>
    <source>
        <strain evidence="14">P1</strain>
    </source>
</reference>
<dbReference type="SUPFAM" id="SSF69322">
    <property type="entry name" value="Tricorn protease domain 2"/>
    <property type="match status" value="1"/>
</dbReference>
<dbReference type="Proteomes" id="UP000594632">
    <property type="component" value="Chromosome"/>
</dbReference>
<dbReference type="PATRIC" id="fig|2287.6.peg.515"/>
<dbReference type="PANTHER" id="PTHR42776:SF4">
    <property type="entry name" value="ACYLAMINO-ACID-RELEASING ENZYME"/>
    <property type="match status" value="1"/>
</dbReference>
<evidence type="ECO:0000313" key="10">
    <source>
        <dbReference type="EMBL" id="AZF77882.1"/>
    </source>
</evidence>
<dbReference type="SUPFAM" id="SSF53474">
    <property type="entry name" value="alpha/beta-Hydrolases"/>
    <property type="match status" value="1"/>
</dbReference>
<dbReference type="Gene3D" id="3.40.50.1820">
    <property type="entry name" value="alpha/beta hydrolase"/>
    <property type="match status" value="1"/>
</dbReference>
<dbReference type="EMBL" id="CP033241">
    <property type="protein sequence ID" value="AZF83094.1"/>
    <property type="molecule type" value="Genomic_DNA"/>
</dbReference>
<dbReference type="Proteomes" id="UP000278715">
    <property type="component" value="Chromosome"/>
</dbReference>
<dbReference type="RefSeq" id="WP_009988616.1">
    <property type="nucleotide sequence ID" value="NZ_CP011055.2"/>
</dbReference>
<dbReference type="KEGG" id="ssof:SULC_0496"/>
<dbReference type="InterPro" id="IPR001375">
    <property type="entry name" value="Peptidase_S9_cat"/>
</dbReference>
<evidence type="ECO:0000313" key="22">
    <source>
        <dbReference type="Proteomes" id="UP000273443"/>
    </source>
</evidence>
<dbReference type="Proteomes" id="UP000269431">
    <property type="component" value="Chromosome"/>
</dbReference>
<reference evidence="15 16" key="1">
    <citation type="journal article" date="2015" name="Genome Announc.">
        <title>Complete Genome Sequence of Sulfolobus solfataricus Strain 98/2 and Evolved Derivatives.</title>
        <authorList>
            <person name="McCarthy S."/>
            <person name="Gradnigo J."/>
            <person name="Johnson T."/>
            <person name="Payne S."/>
            <person name="Lipzen A."/>
            <person name="Martin J."/>
            <person name="Schackwitz W."/>
            <person name="Moriyama E."/>
            <person name="Blum P."/>
        </authorList>
    </citation>
    <scope>NUCLEOTIDE SEQUENCE [LARGE SCALE GENOMIC DNA]</scope>
    <source>
        <strain evidence="15">98/2 SULC</strain>
        <strain evidence="3">SARC-B</strain>
        <strain evidence="4">SARC-C</strain>
        <strain evidence="5 17">SULA</strain>
        <strain evidence="16">SULB</strain>
    </source>
</reference>
<evidence type="ECO:0000313" key="6">
    <source>
        <dbReference type="EMBL" id="AZF67411.1"/>
    </source>
</evidence>
<dbReference type="Proteomes" id="UP000033106">
    <property type="component" value="Chromosome"/>
</dbReference>
<evidence type="ECO:0000313" key="19">
    <source>
        <dbReference type="Proteomes" id="UP000267993"/>
    </source>
</evidence>
<dbReference type="OrthoDB" id="25019at2157"/>
<evidence type="ECO:0000313" key="11">
    <source>
        <dbReference type="EMBL" id="AZF80488.1"/>
    </source>
</evidence>
<dbReference type="EMBL" id="CP033240">
    <property type="protein sequence ID" value="AZF80488.1"/>
    <property type="molecule type" value="Genomic_DNA"/>
</dbReference>
<dbReference type="Proteomes" id="UP000267993">
    <property type="component" value="Chromosome"/>
</dbReference>
<dbReference type="EMBL" id="CP033239">
    <property type="protein sequence ID" value="AZF77882.1"/>
    <property type="molecule type" value="Genomic_DNA"/>
</dbReference>
<reference evidence="18" key="3">
    <citation type="submission" date="2016-04" db="EMBL/GenBank/DDBJ databases">
        <authorList>
            <person name="Shah S.A."/>
            <person name="Garrett R.A."/>
        </authorList>
    </citation>
    <scope>NUCLEOTIDE SEQUENCE [LARGE SCALE GENOMIC DNA]</scope>
    <source>
        <strain evidence="18">ATCC 35091 / DSM 1616 / JCM 8930 / NBRC 15331 / P1</strain>
    </source>
</reference>
<dbReference type="OMA" id="RCPIDQG"/>
<dbReference type="Gene3D" id="2.140.10.30">
    <property type="entry name" value="Dipeptidylpeptidase IV, N-terminal domain"/>
    <property type="match status" value="1"/>
</dbReference>
<evidence type="ECO:0000313" key="14">
    <source>
        <dbReference type="EMBL" id="SAI86369.1"/>
    </source>
</evidence>
<dbReference type="EMBL" id="CP050869">
    <property type="protein sequence ID" value="QPG49898.1"/>
    <property type="molecule type" value="Genomic_DNA"/>
</dbReference>
<feature type="domain" description="Peptidase S9 prolyl oligopeptidase catalytic" evidence="2">
    <location>
        <begin position="382"/>
        <end position="590"/>
    </location>
</feature>
<dbReference type="GeneID" id="1452727"/>
<accession>A0A0E3M9M7</accession>